<dbReference type="InParanoid" id="C3ZJ60"/>
<feature type="compositionally biased region" description="Polar residues" evidence="6">
    <location>
        <begin position="251"/>
        <end position="262"/>
    </location>
</feature>
<feature type="compositionally biased region" description="Polar residues" evidence="6">
    <location>
        <begin position="164"/>
        <end position="180"/>
    </location>
</feature>
<evidence type="ECO:0000256" key="3">
    <source>
        <dbReference type="ARBA" id="ARBA00022989"/>
    </source>
</evidence>
<organism>
    <name type="scientific">Branchiostoma floridae</name>
    <name type="common">Florida lancelet</name>
    <name type="synonym">Amphioxus</name>
    <dbReference type="NCBI Taxonomy" id="7739"/>
    <lineage>
        <taxon>Eukaryota</taxon>
        <taxon>Metazoa</taxon>
        <taxon>Chordata</taxon>
        <taxon>Cephalochordata</taxon>
        <taxon>Leptocardii</taxon>
        <taxon>Amphioxiformes</taxon>
        <taxon>Branchiostomatidae</taxon>
        <taxon>Branchiostoma</taxon>
    </lineage>
</organism>
<keyword evidence="4" id="KW-0472">Membrane</keyword>
<feature type="compositionally biased region" description="Polar residues" evidence="6">
    <location>
        <begin position="374"/>
        <end position="396"/>
    </location>
</feature>
<gene>
    <name evidence="7" type="ORF">BRAFLDRAFT_86887</name>
</gene>
<feature type="region of interest" description="Disordered" evidence="6">
    <location>
        <begin position="164"/>
        <end position="430"/>
    </location>
</feature>
<evidence type="ECO:0000313" key="7">
    <source>
        <dbReference type="EMBL" id="EEN47391.1"/>
    </source>
</evidence>
<dbReference type="EMBL" id="GG666631">
    <property type="protein sequence ID" value="EEN47391.1"/>
    <property type="molecule type" value="Genomic_DNA"/>
</dbReference>
<comment type="subcellular location">
    <subcellularLocation>
        <location evidence="1">Membrane</location>
        <topology evidence="1">Single-pass membrane protein</topology>
    </subcellularLocation>
</comment>
<accession>C3ZJ60</accession>
<keyword evidence="5" id="KW-1015">Disulfide bond</keyword>
<evidence type="ECO:0000256" key="5">
    <source>
        <dbReference type="ARBA" id="ARBA00023157"/>
    </source>
</evidence>
<name>C3ZJ60_BRAFL</name>
<dbReference type="PANTHER" id="PTHR22650">
    <property type="entry name" value="GLYCOPROTEIN IB BETA"/>
    <property type="match status" value="1"/>
</dbReference>
<dbReference type="PANTHER" id="PTHR22650:SF4">
    <property type="entry name" value="LEUCINE-RICH REPEAT AND TRANSMEMBRANE DOMAIN-CONTAINING PROTEIN 2-LIKE"/>
    <property type="match status" value="1"/>
</dbReference>
<feature type="compositionally biased region" description="Pro residues" evidence="6">
    <location>
        <begin position="188"/>
        <end position="197"/>
    </location>
</feature>
<dbReference type="AlphaFoldDB" id="C3ZJ60"/>
<evidence type="ECO:0000256" key="1">
    <source>
        <dbReference type="ARBA" id="ARBA00004167"/>
    </source>
</evidence>
<keyword evidence="2" id="KW-0812">Transmembrane</keyword>
<reference evidence="7" key="1">
    <citation type="journal article" date="2008" name="Nature">
        <title>The amphioxus genome and the evolution of the chordate karyotype.</title>
        <authorList>
            <consortium name="US DOE Joint Genome Institute (JGI-PGF)"/>
            <person name="Putnam N.H."/>
            <person name="Butts T."/>
            <person name="Ferrier D.E.K."/>
            <person name="Furlong R.F."/>
            <person name="Hellsten U."/>
            <person name="Kawashima T."/>
            <person name="Robinson-Rechavi M."/>
            <person name="Shoguchi E."/>
            <person name="Terry A."/>
            <person name="Yu J.-K."/>
            <person name="Benito-Gutierrez E.L."/>
            <person name="Dubchak I."/>
            <person name="Garcia-Fernandez J."/>
            <person name="Gibson-Brown J.J."/>
            <person name="Grigoriev I.V."/>
            <person name="Horton A.C."/>
            <person name="de Jong P.J."/>
            <person name="Jurka J."/>
            <person name="Kapitonov V.V."/>
            <person name="Kohara Y."/>
            <person name="Kuroki Y."/>
            <person name="Lindquist E."/>
            <person name="Lucas S."/>
            <person name="Osoegawa K."/>
            <person name="Pennacchio L.A."/>
            <person name="Salamov A.A."/>
            <person name="Satou Y."/>
            <person name="Sauka-Spengler T."/>
            <person name="Schmutz J."/>
            <person name="Shin-I T."/>
            <person name="Toyoda A."/>
            <person name="Bronner-Fraser M."/>
            <person name="Fujiyama A."/>
            <person name="Holland L.Z."/>
            <person name="Holland P.W.H."/>
            <person name="Satoh N."/>
            <person name="Rokhsar D.S."/>
        </authorList>
    </citation>
    <scope>NUCLEOTIDE SEQUENCE [LARGE SCALE GENOMIC DNA]</scope>
    <source>
        <strain evidence="7">S238N-H82</strain>
        <tissue evidence="7">Testes</tissue>
    </source>
</reference>
<keyword evidence="3" id="KW-1133">Transmembrane helix</keyword>
<feature type="region of interest" description="Disordered" evidence="6">
    <location>
        <begin position="1"/>
        <end position="121"/>
    </location>
</feature>
<dbReference type="InterPro" id="IPR052313">
    <property type="entry name" value="GPIb-IX-V_Complex"/>
</dbReference>
<evidence type="ECO:0000256" key="2">
    <source>
        <dbReference type="ARBA" id="ARBA00022692"/>
    </source>
</evidence>
<protein>
    <submittedName>
        <fullName evidence="7">Uncharacterized protein</fullName>
    </submittedName>
</protein>
<feature type="compositionally biased region" description="Acidic residues" evidence="6">
    <location>
        <begin position="209"/>
        <end position="224"/>
    </location>
</feature>
<sequence length="430" mass="46690">MQGLNSLGHSVLPPPLRTENPTGPQVGALSESADDYEVPSRSLASENGVHPQAREDPQSHKYVNSQVIAAAKDAAADPQVIVDENDDESVDNQSQTAAAPGADSPNHYEPLRNPSGQQQHTYTSLLPHANVNSQFETSQSATEDSQLIPRFLIDDPEYETIGEISQSNRQHQGTGNTQSLDRLCHSVLPPPLPPENPTGPQADAHSESGDADGDTWTDEMEYDDVLSSSQRPQLGSEQMQHHDDYEFPSPSLCSENGAQSQAKEGPQFQLIFPPLLTPEARSESADAAARKVGGGDTRTDEKYNDVLSQSQRPQAKDKTRQTQHLSSFSDDYEVPSPSLGPENGAYPQAQARAEPQPHEYENNQVIAAAKDAESCSQVTVNENDDNSVFNQPQTASAPGADSPNHYEPLRNPSGQQQHDCTSLLPRDLQH</sequence>
<evidence type="ECO:0000256" key="6">
    <source>
        <dbReference type="SAM" id="MobiDB-lite"/>
    </source>
</evidence>
<proteinExistence type="predicted"/>
<feature type="compositionally biased region" description="Polar residues" evidence="6">
    <location>
        <begin position="226"/>
        <end position="238"/>
    </location>
</feature>
<evidence type="ECO:0000256" key="4">
    <source>
        <dbReference type="ARBA" id="ARBA00023136"/>
    </source>
</evidence>